<organism evidence="11 12">
    <name type="scientific">Catenovulum maritimum</name>
    <dbReference type="NCBI Taxonomy" id="1513271"/>
    <lineage>
        <taxon>Bacteria</taxon>
        <taxon>Pseudomonadati</taxon>
        <taxon>Pseudomonadota</taxon>
        <taxon>Gammaproteobacteria</taxon>
        <taxon>Alteromonadales</taxon>
        <taxon>Alteromonadaceae</taxon>
        <taxon>Catenovulum</taxon>
    </lineage>
</organism>
<feature type="binding site" evidence="10">
    <location>
        <position position="219"/>
    </location>
    <ligand>
        <name>Mg(2+)</name>
        <dbReference type="ChEBI" id="CHEBI:18420"/>
        <label>1</label>
        <note>catalytic</note>
    </ligand>
</feature>
<dbReference type="PANTHER" id="PTHR43028:SF7">
    <property type="entry name" value="3'(2'),5'-BISPHOSPHATE NUCLEOTIDASE CYSQ"/>
    <property type="match status" value="1"/>
</dbReference>
<dbReference type="PROSITE" id="PS00629">
    <property type="entry name" value="IMP_1"/>
    <property type="match status" value="1"/>
</dbReference>
<feature type="binding site" evidence="9">
    <location>
        <position position="219"/>
    </location>
    <ligand>
        <name>substrate</name>
    </ligand>
</feature>
<evidence type="ECO:0000256" key="7">
    <source>
        <dbReference type="ARBA" id="ARBA00022842"/>
    </source>
</evidence>
<feature type="binding site" evidence="9 10">
    <location>
        <position position="93"/>
    </location>
    <ligand>
        <name>Mg(2+)</name>
        <dbReference type="ChEBI" id="CHEBI:18420"/>
        <label>2</label>
    </ligand>
</feature>
<evidence type="ECO:0000256" key="3">
    <source>
        <dbReference type="ARBA" id="ARBA00022475"/>
    </source>
</evidence>
<dbReference type="Gene3D" id="3.30.540.10">
    <property type="entry name" value="Fructose-1,6-Bisphosphatase, subunit A, domain 1"/>
    <property type="match status" value="1"/>
</dbReference>
<evidence type="ECO:0000256" key="1">
    <source>
        <dbReference type="ARBA" id="ARBA00001625"/>
    </source>
</evidence>
<dbReference type="OrthoDB" id="9785695at2"/>
<keyword evidence="12" id="KW-1185">Reference proteome</keyword>
<dbReference type="Pfam" id="PF00459">
    <property type="entry name" value="Inositol_P"/>
    <property type="match status" value="1"/>
</dbReference>
<evidence type="ECO:0000256" key="9">
    <source>
        <dbReference type="HAMAP-Rule" id="MF_02095"/>
    </source>
</evidence>
<dbReference type="GO" id="GO:0000287">
    <property type="term" value="F:magnesium ion binding"/>
    <property type="evidence" value="ECO:0007669"/>
    <property type="project" value="UniProtKB-UniRule"/>
</dbReference>
<keyword evidence="4 9" id="KW-0997">Cell inner membrane</keyword>
<protein>
    <recommendedName>
        <fullName evidence="9">3'(2'),5'-bisphosphate nucleotidase CysQ</fullName>
        <ecNumber evidence="9">3.1.3.7</ecNumber>
    </recommendedName>
    <alternativeName>
        <fullName evidence="9">3'(2'),5-bisphosphonucleoside 3'(2')-phosphohydrolase</fullName>
    </alternativeName>
    <alternativeName>
        <fullName evidence="9">3'-phosphoadenosine 5'-phosphate phosphatase</fullName>
        <shortName evidence="9">PAP phosphatase</shortName>
    </alternativeName>
</protein>
<comment type="catalytic activity">
    <reaction evidence="1 9">
        <text>adenosine 3',5'-bisphosphate + H2O = AMP + phosphate</text>
        <dbReference type="Rhea" id="RHEA:10040"/>
        <dbReference type="ChEBI" id="CHEBI:15377"/>
        <dbReference type="ChEBI" id="CHEBI:43474"/>
        <dbReference type="ChEBI" id="CHEBI:58343"/>
        <dbReference type="ChEBI" id="CHEBI:456215"/>
        <dbReference type="EC" id="3.1.3.7"/>
    </reaction>
</comment>
<feature type="binding site" evidence="9 10">
    <location>
        <position position="90"/>
    </location>
    <ligand>
        <name>Mg(2+)</name>
        <dbReference type="ChEBI" id="CHEBI:18420"/>
        <label>2</label>
    </ligand>
</feature>
<feature type="binding site" evidence="9">
    <location>
        <position position="70"/>
    </location>
    <ligand>
        <name>Mg(2+)</name>
        <dbReference type="ChEBI" id="CHEBI:18420"/>
        <label>1</label>
    </ligand>
</feature>
<evidence type="ECO:0000256" key="6">
    <source>
        <dbReference type="ARBA" id="ARBA00022801"/>
    </source>
</evidence>
<evidence type="ECO:0000313" key="11">
    <source>
        <dbReference type="EMBL" id="KMT64323.1"/>
    </source>
</evidence>
<evidence type="ECO:0000256" key="8">
    <source>
        <dbReference type="ARBA" id="ARBA00023136"/>
    </source>
</evidence>
<comment type="cofactor">
    <cofactor evidence="9 10">
        <name>Mg(2+)</name>
        <dbReference type="ChEBI" id="CHEBI:18420"/>
    </cofactor>
</comment>
<proteinExistence type="inferred from homology"/>
<dbReference type="SUPFAM" id="SSF56655">
    <property type="entry name" value="Carbohydrate phosphatase"/>
    <property type="match status" value="1"/>
</dbReference>
<dbReference type="PRINTS" id="PR00377">
    <property type="entry name" value="IMPHPHTASES"/>
</dbReference>
<dbReference type="PANTHER" id="PTHR43028">
    <property type="entry name" value="3'(2'),5'-BISPHOSPHATE NUCLEOTIDASE 1"/>
    <property type="match status" value="1"/>
</dbReference>
<dbReference type="GO" id="GO:0000103">
    <property type="term" value="P:sulfate assimilation"/>
    <property type="evidence" value="ECO:0007669"/>
    <property type="project" value="TreeGrafter"/>
</dbReference>
<accession>A0A0J8GUF9</accession>
<evidence type="ECO:0000256" key="2">
    <source>
        <dbReference type="ARBA" id="ARBA00005289"/>
    </source>
</evidence>
<gene>
    <name evidence="9" type="primary">cysQ</name>
    <name evidence="11" type="ORF">XM47_15130</name>
</gene>
<evidence type="ECO:0000256" key="5">
    <source>
        <dbReference type="ARBA" id="ARBA00022723"/>
    </source>
</evidence>
<comment type="subcellular location">
    <subcellularLocation>
        <location evidence="9">Cell inner membrane</location>
        <topology evidence="9">Peripheral membrane protein</topology>
        <orientation evidence="9">Cytoplasmic side</orientation>
    </subcellularLocation>
</comment>
<feature type="binding site" evidence="9">
    <location>
        <position position="90"/>
    </location>
    <ligand>
        <name>Mg(2+)</name>
        <dbReference type="ChEBI" id="CHEBI:18420"/>
        <label>1</label>
    </ligand>
</feature>
<dbReference type="EC" id="3.1.3.7" evidence="9"/>
<reference evidence="11 12" key="1">
    <citation type="submission" date="2015-04" db="EMBL/GenBank/DDBJ databases">
        <title>Draft Genome Sequence of the Novel Agar-Digesting Marine Bacterium Q1.</title>
        <authorList>
            <person name="Li Y."/>
            <person name="Li D."/>
            <person name="Chen G."/>
            <person name="Du Z."/>
        </authorList>
    </citation>
    <scope>NUCLEOTIDE SEQUENCE [LARGE SCALE GENOMIC DNA]</scope>
    <source>
        <strain evidence="11 12">Q1</strain>
    </source>
</reference>
<keyword evidence="8 9" id="KW-0472">Membrane</keyword>
<keyword evidence="7 9" id="KW-0460">Magnesium</keyword>
<dbReference type="EMBL" id="LAZL01000027">
    <property type="protein sequence ID" value="KMT64323.1"/>
    <property type="molecule type" value="Genomic_DNA"/>
</dbReference>
<dbReference type="STRING" id="1513271.XM47_15130"/>
<dbReference type="PATRIC" id="fig|1513271.3.peg.3115"/>
<dbReference type="GO" id="GO:0050427">
    <property type="term" value="P:3'-phosphoadenosine 5'-phosphosulfate metabolic process"/>
    <property type="evidence" value="ECO:0007669"/>
    <property type="project" value="TreeGrafter"/>
</dbReference>
<comment type="caution">
    <text evidence="9">Lacks conserved residue(s) required for the propagation of feature annotation.</text>
</comment>
<dbReference type="Proteomes" id="UP000037600">
    <property type="component" value="Unassembled WGS sequence"/>
</dbReference>
<dbReference type="HAMAP" id="MF_02095">
    <property type="entry name" value="CysQ"/>
    <property type="match status" value="1"/>
</dbReference>
<dbReference type="Gene3D" id="3.40.190.80">
    <property type="match status" value="1"/>
</dbReference>
<keyword evidence="3 9" id="KW-1003">Cell membrane</keyword>
<dbReference type="GO" id="GO:0008441">
    <property type="term" value="F:3'(2'),5'-bisphosphate nucleotidase activity"/>
    <property type="evidence" value="ECO:0007669"/>
    <property type="project" value="UniProtKB-UniRule"/>
</dbReference>
<dbReference type="InterPro" id="IPR000760">
    <property type="entry name" value="Inositol_monophosphatase-like"/>
</dbReference>
<dbReference type="RefSeq" id="WP_048694303.1">
    <property type="nucleotide sequence ID" value="NZ_KQ130499.1"/>
</dbReference>
<dbReference type="CDD" id="cd01638">
    <property type="entry name" value="CysQ"/>
    <property type="match status" value="1"/>
</dbReference>
<dbReference type="InterPro" id="IPR006240">
    <property type="entry name" value="CysQ"/>
</dbReference>
<comment type="caution">
    <text evidence="11">The sequence shown here is derived from an EMBL/GenBank/DDBJ whole genome shotgun (WGS) entry which is preliminary data.</text>
</comment>
<evidence type="ECO:0000256" key="10">
    <source>
        <dbReference type="PIRSR" id="PIRSR600760-2"/>
    </source>
</evidence>
<dbReference type="FunFam" id="3.30.540.10:FF:000007">
    <property type="entry name" value="3'(2'),5'-bisphosphate nucleotidase CysQ"/>
    <property type="match status" value="1"/>
</dbReference>
<sequence>MTPKPKDLLEQVKQIAYHAGEAIMQIYKKNDYDLYQKDDESPVTSADYAANEVLVEELKNLAPDIPIISEEMEKTPLVERQKWKRYWLLDPMDGTQEFVSRSGDFAVNIALIENHTPVLGVIYWPTKNTWYFATKGNGAYKQIKQTGNIVPIQVTSHSEKPELRIAVSRVQKSETIAKYLVAEQTHPKIALGSCSLKNCLIAEGNADFYLRIGPTGEWDTGASHCILREAGGEILDAEFNPITYNQRDTLENPDFIVMGDQNIEWQKVVKPHKTHRKLN</sequence>
<dbReference type="AlphaFoldDB" id="A0A0J8GUF9"/>
<dbReference type="GO" id="GO:0005886">
    <property type="term" value="C:plasma membrane"/>
    <property type="evidence" value="ECO:0007669"/>
    <property type="project" value="UniProtKB-SubCell"/>
</dbReference>
<comment type="function">
    <text evidence="9">Converts adenosine-3',5'-bisphosphate (PAP) to AMP.</text>
</comment>
<dbReference type="InterPro" id="IPR020583">
    <property type="entry name" value="Inositol_monoP_metal-BS"/>
</dbReference>
<dbReference type="NCBIfam" id="TIGR01331">
    <property type="entry name" value="bisphos_cysQ"/>
    <property type="match status" value="1"/>
</dbReference>
<evidence type="ECO:0000256" key="4">
    <source>
        <dbReference type="ARBA" id="ARBA00022519"/>
    </source>
</evidence>
<name>A0A0J8GUF9_9ALTE</name>
<dbReference type="InterPro" id="IPR050725">
    <property type="entry name" value="CysQ/Inositol_MonoPase"/>
</dbReference>
<feature type="binding site" evidence="9">
    <location>
        <position position="219"/>
    </location>
    <ligand>
        <name>Mg(2+)</name>
        <dbReference type="ChEBI" id="CHEBI:18420"/>
        <label>2</label>
    </ligand>
</feature>
<keyword evidence="6 9" id="KW-0378">Hydrolase</keyword>
<feature type="binding site" evidence="9">
    <location>
        <position position="70"/>
    </location>
    <ligand>
        <name>substrate</name>
    </ligand>
</feature>
<evidence type="ECO:0000313" key="12">
    <source>
        <dbReference type="Proteomes" id="UP000037600"/>
    </source>
</evidence>
<feature type="binding site" evidence="10">
    <location>
        <position position="70"/>
    </location>
    <ligand>
        <name>Mg(2+)</name>
        <dbReference type="ChEBI" id="CHEBI:18420"/>
        <label>1</label>
        <note>catalytic</note>
    </ligand>
</feature>
<comment type="similarity">
    <text evidence="2 9">Belongs to the inositol monophosphatase superfamily. CysQ family.</text>
</comment>
<keyword evidence="5 9" id="KW-0479">Metal-binding</keyword>